<feature type="transmembrane region" description="Helical" evidence="1">
    <location>
        <begin position="112"/>
        <end position="131"/>
    </location>
</feature>
<dbReference type="Proteomes" id="UP000266673">
    <property type="component" value="Unassembled WGS sequence"/>
</dbReference>
<keyword evidence="1" id="KW-0472">Membrane</keyword>
<evidence type="ECO:0000256" key="1">
    <source>
        <dbReference type="SAM" id="Phobius"/>
    </source>
</evidence>
<sequence>LFGGLLFSFLNLDLSNLPPSRNDTITGFQSWFLKIEGFNQETWCSMIGFTSILQIVSGVFMLIWSFKYTTLNVFIYNGEKASTTFFNKLLAAFSIETGIAGIALIIFDLGKLWTITGTIHTYLEVLIIILLQQGGNLDANHNIHLYSIIYLLIAEGATILLPFPYNAFWFKFQGLAVDWVLFIQFVRLYFATKRNYREDYISLPLNASSDNERETEEHNLPDHHKKGYHLNHVLLLPFAAFCHIAGNGLVSCFLASALAWYLFSFTYGFTCASLAFFVYLDTHLKPNKPKKPIFVPDHSIPNIVLITIISVTLSLLCLKIGVLLI</sequence>
<protein>
    <submittedName>
        <fullName evidence="3">Uncharacterized protein</fullName>
    </submittedName>
</protein>
<accession>A0A397UTK5</accession>
<feature type="transmembrane region" description="Helical" evidence="1">
    <location>
        <begin position="85"/>
        <end position="106"/>
    </location>
</feature>
<comment type="caution">
    <text evidence="3">The sequence shown here is derived from an EMBL/GenBank/DDBJ whole genome shotgun (WGS) entry which is preliminary data.</text>
</comment>
<keyword evidence="1" id="KW-0812">Transmembrane</keyword>
<proteinExistence type="predicted"/>
<dbReference type="EMBL" id="QKWP01001239">
    <property type="protein sequence ID" value="RIB10526.1"/>
    <property type="molecule type" value="Genomic_DNA"/>
</dbReference>
<organism evidence="3 4">
    <name type="scientific">Gigaspora rosea</name>
    <dbReference type="NCBI Taxonomy" id="44941"/>
    <lineage>
        <taxon>Eukaryota</taxon>
        <taxon>Fungi</taxon>
        <taxon>Fungi incertae sedis</taxon>
        <taxon>Mucoromycota</taxon>
        <taxon>Glomeromycotina</taxon>
        <taxon>Glomeromycetes</taxon>
        <taxon>Diversisporales</taxon>
        <taxon>Gigasporaceae</taxon>
        <taxon>Gigaspora</taxon>
    </lineage>
</organism>
<feature type="transmembrane region" description="Helical" evidence="1">
    <location>
        <begin position="46"/>
        <end position="64"/>
    </location>
</feature>
<feature type="transmembrane region" description="Helical" evidence="1">
    <location>
        <begin position="143"/>
        <end position="163"/>
    </location>
</feature>
<feature type="transmembrane region" description="Helical" evidence="1">
    <location>
        <begin position="169"/>
        <end position="190"/>
    </location>
</feature>
<feature type="transmembrane region" description="Helical" evidence="1">
    <location>
        <begin position="233"/>
        <end position="256"/>
    </location>
</feature>
<keyword evidence="4" id="KW-1185">Reference proteome</keyword>
<keyword evidence="1" id="KW-1133">Transmembrane helix</keyword>
<gene>
    <name evidence="3" type="ORF">C2G38_2105848</name>
    <name evidence="2" type="ORF">C2G38_2130108</name>
</gene>
<reference evidence="3 4" key="1">
    <citation type="submission" date="2018-06" db="EMBL/GenBank/DDBJ databases">
        <title>Comparative genomics reveals the genomic features of Rhizophagus irregularis, R. cerebriforme, R. diaphanum and Gigaspora rosea, and their symbiotic lifestyle signature.</title>
        <authorList>
            <person name="Morin E."/>
            <person name="San Clemente H."/>
            <person name="Chen E.C.H."/>
            <person name="De La Providencia I."/>
            <person name="Hainaut M."/>
            <person name="Kuo A."/>
            <person name="Kohler A."/>
            <person name="Murat C."/>
            <person name="Tang N."/>
            <person name="Roy S."/>
            <person name="Loubradou J."/>
            <person name="Henrissat B."/>
            <person name="Grigoriev I.V."/>
            <person name="Corradi N."/>
            <person name="Roux C."/>
            <person name="Martin F.M."/>
        </authorList>
    </citation>
    <scope>NUCLEOTIDE SEQUENCE [LARGE SCALE GENOMIC DNA]</scope>
    <source>
        <strain evidence="3 4">DAOM 194757</strain>
    </source>
</reference>
<evidence type="ECO:0000313" key="2">
    <source>
        <dbReference type="EMBL" id="RIB00318.1"/>
    </source>
</evidence>
<feature type="transmembrane region" description="Helical" evidence="1">
    <location>
        <begin position="262"/>
        <end position="282"/>
    </location>
</feature>
<name>A0A397UTK5_9GLOM</name>
<dbReference type="OrthoDB" id="2327125at2759"/>
<dbReference type="AlphaFoldDB" id="A0A397UTK5"/>
<feature type="transmembrane region" description="Helical" evidence="1">
    <location>
        <begin position="303"/>
        <end position="324"/>
    </location>
</feature>
<evidence type="ECO:0000313" key="3">
    <source>
        <dbReference type="EMBL" id="RIB10526.1"/>
    </source>
</evidence>
<evidence type="ECO:0000313" key="4">
    <source>
        <dbReference type="Proteomes" id="UP000266673"/>
    </source>
</evidence>
<dbReference type="EMBL" id="QKWP01004522">
    <property type="protein sequence ID" value="RIB00318.1"/>
    <property type="molecule type" value="Genomic_DNA"/>
</dbReference>
<feature type="non-terminal residue" evidence="3">
    <location>
        <position position="1"/>
    </location>
</feature>